<accession>A0A1I6TGL3</accession>
<proteinExistence type="predicted"/>
<evidence type="ECO:0000313" key="2">
    <source>
        <dbReference type="Proteomes" id="UP000199199"/>
    </source>
</evidence>
<dbReference type="OrthoDB" id="190089at2157"/>
<evidence type="ECO:0000313" key="1">
    <source>
        <dbReference type="EMBL" id="SFS88157.1"/>
    </source>
</evidence>
<dbReference type="AlphaFoldDB" id="A0A1I6TGL3"/>
<protein>
    <submittedName>
        <fullName evidence="1">Uncharacterized protein</fullName>
    </submittedName>
</protein>
<sequence>MVHCPECENEITDESDVEFNDLDSKMEGLFRSSKRFYVVGCNNCGAAIGSGVAGGGG</sequence>
<dbReference type="Proteomes" id="UP000199199">
    <property type="component" value="Unassembled WGS sequence"/>
</dbReference>
<dbReference type="RefSeq" id="WP_175507199.1">
    <property type="nucleotide sequence ID" value="NZ_FOZS01000003.1"/>
</dbReference>
<organism evidence="1 2">
    <name type="scientific">Halostagnicola kamekurae</name>
    <dbReference type="NCBI Taxonomy" id="619731"/>
    <lineage>
        <taxon>Archaea</taxon>
        <taxon>Methanobacteriati</taxon>
        <taxon>Methanobacteriota</taxon>
        <taxon>Stenosarchaea group</taxon>
        <taxon>Halobacteria</taxon>
        <taxon>Halobacteriales</taxon>
        <taxon>Natrialbaceae</taxon>
        <taxon>Halostagnicola</taxon>
    </lineage>
</organism>
<reference evidence="2" key="1">
    <citation type="submission" date="2016-10" db="EMBL/GenBank/DDBJ databases">
        <authorList>
            <person name="Varghese N."/>
            <person name="Submissions S."/>
        </authorList>
    </citation>
    <scope>NUCLEOTIDE SEQUENCE [LARGE SCALE GENOMIC DNA]</scope>
    <source>
        <strain evidence="2">DSM 22427</strain>
    </source>
</reference>
<keyword evidence="2" id="KW-1185">Reference proteome</keyword>
<name>A0A1I6TGL3_9EURY</name>
<dbReference type="EMBL" id="FOZS01000003">
    <property type="protein sequence ID" value="SFS88157.1"/>
    <property type="molecule type" value="Genomic_DNA"/>
</dbReference>
<gene>
    <name evidence="1" type="ORF">SAMN04488556_3091</name>
</gene>